<gene>
    <name evidence="2" type="ORF">HNP36_001146</name>
</gene>
<evidence type="ECO:0000256" key="1">
    <source>
        <dbReference type="SAM" id="MobiDB-lite"/>
    </source>
</evidence>
<reference evidence="2 3" key="1">
    <citation type="submission" date="2020-08" db="EMBL/GenBank/DDBJ databases">
        <title>Functional genomics of gut bacteria from endangered species of beetles.</title>
        <authorList>
            <person name="Carlos-Shanley C."/>
        </authorList>
    </citation>
    <scope>NUCLEOTIDE SEQUENCE [LARGE SCALE GENOMIC DNA]</scope>
    <source>
        <strain evidence="2 3">S00136</strain>
    </source>
</reference>
<name>A0A841N4N8_9FLAO</name>
<evidence type="ECO:0000313" key="2">
    <source>
        <dbReference type="EMBL" id="MBB6370093.1"/>
    </source>
</evidence>
<comment type="caution">
    <text evidence="2">The sequence shown here is derived from an EMBL/GenBank/DDBJ whole genome shotgun (WGS) entry which is preliminary data.</text>
</comment>
<accession>A0A841N4N8</accession>
<feature type="compositionally biased region" description="Polar residues" evidence="1">
    <location>
        <begin position="12"/>
        <end position="25"/>
    </location>
</feature>
<dbReference type="AlphaFoldDB" id="A0A841N4N8"/>
<sequence length="36" mass="4055">MSGLQTKGRHQAGQNSAENALNRTPQLKIHTFNIEY</sequence>
<protein>
    <submittedName>
        <fullName evidence="2">Uncharacterized protein</fullName>
    </submittedName>
</protein>
<organism evidence="2 3">
    <name type="scientific">Chryseobacterium shigense</name>
    <dbReference type="NCBI Taxonomy" id="297244"/>
    <lineage>
        <taxon>Bacteria</taxon>
        <taxon>Pseudomonadati</taxon>
        <taxon>Bacteroidota</taxon>
        <taxon>Flavobacteriia</taxon>
        <taxon>Flavobacteriales</taxon>
        <taxon>Weeksellaceae</taxon>
        <taxon>Chryseobacterium group</taxon>
        <taxon>Chryseobacterium</taxon>
    </lineage>
</organism>
<proteinExistence type="predicted"/>
<keyword evidence="3" id="KW-1185">Reference proteome</keyword>
<evidence type="ECO:0000313" key="3">
    <source>
        <dbReference type="Proteomes" id="UP000589738"/>
    </source>
</evidence>
<dbReference type="EMBL" id="JACHLC010000001">
    <property type="protein sequence ID" value="MBB6370093.1"/>
    <property type="molecule type" value="Genomic_DNA"/>
</dbReference>
<feature type="region of interest" description="Disordered" evidence="1">
    <location>
        <begin position="1"/>
        <end position="36"/>
    </location>
</feature>
<dbReference type="Proteomes" id="UP000589738">
    <property type="component" value="Unassembled WGS sequence"/>
</dbReference>